<dbReference type="PANTHER" id="PTHR46481">
    <property type="entry name" value="ZINC FINGER BED DOMAIN-CONTAINING PROTEIN 4"/>
    <property type="match status" value="1"/>
</dbReference>
<evidence type="ECO:0000256" key="2">
    <source>
        <dbReference type="ARBA" id="ARBA00022723"/>
    </source>
</evidence>
<evidence type="ECO:0000313" key="10">
    <source>
        <dbReference type="EMBL" id="RAW30397.1"/>
    </source>
</evidence>
<dbReference type="Pfam" id="PF04937">
    <property type="entry name" value="DUF659"/>
    <property type="match status" value="1"/>
</dbReference>
<dbReference type="Proteomes" id="UP000697107">
    <property type="component" value="Unassembled WGS sequence"/>
</dbReference>
<dbReference type="Proteomes" id="UP000251314">
    <property type="component" value="Unassembled WGS sequence"/>
</dbReference>
<dbReference type="OrthoDB" id="103288at2759"/>
<dbReference type="InterPro" id="IPR007021">
    <property type="entry name" value="DUF659"/>
</dbReference>
<dbReference type="Proteomes" id="UP000736787">
    <property type="component" value="Unassembled WGS sequence"/>
</dbReference>
<dbReference type="VEuPathDB" id="FungiDB:PC110_g13248"/>
<evidence type="ECO:0000259" key="7">
    <source>
        <dbReference type="Pfam" id="PF04937"/>
    </source>
</evidence>
<dbReference type="GO" id="GO:0005634">
    <property type="term" value="C:nucleus"/>
    <property type="evidence" value="ECO:0007669"/>
    <property type="project" value="UniProtKB-SubCell"/>
</dbReference>
<dbReference type="InterPro" id="IPR052035">
    <property type="entry name" value="ZnF_BED_domain_contain"/>
</dbReference>
<evidence type="ECO:0000256" key="4">
    <source>
        <dbReference type="ARBA" id="ARBA00022833"/>
    </source>
</evidence>
<evidence type="ECO:0000256" key="6">
    <source>
        <dbReference type="SAM" id="MobiDB-lite"/>
    </source>
</evidence>
<feature type="domain" description="DUF659" evidence="7">
    <location>
        <begin position="163"/>
        <end position="316"/>
    </location>
</feature>
<comment type="subcellular location">
    <subcellularLocation>
        <location evidence="1">Nucleus</location>
    </subcellularLocation>
</comment>
<sequence>MAPPQHEIWGLYGVAASRIKGVKAHPDASCNACGKVLKMHNLRVTCLFHVLKCDKIDEDSKARWLRYDSLRRHPKAARLMTPARPGRNDARSAPSISKRLFRSPQSSSPRTSSRKRAWASVTSINQREEENFLRVAMGFIATGIPFRVIDDPHFRAMFDYKLPSRRQLSGRLLDMIFTREMDRIIALMCSVTEWALVTDGWSNVNGDNIINFVFVNPKFPPVFWKSINTKADAHTGRYIADTILSTIIELEAVVGAGVVTAVVTDNAVSMKNTWKLVRKERRGIVCTGCTAHGMNLLMKYIFKIKFFKDVLEKAQKLARFIKARRGLWSRFRDMQKQLKKKGEKRRRLSLTVATRWYTHEKCVANVVQNRDVIAALFAAKTFLKSYKGSDLEEATEFFIEEEFWQDASTAVDLIRPINSSLTAFERDDCSISLGYHQFEWLRTRDVYAKNIEECSKDLQQQVLSAIEKRQKKVCWNPLEIAHMLDQTKCMDGHDAKSVINAASKLANKLGLVEEDKKYILHKQLQEFVLEKGSWKGEQSVNNNRFSPLNWWSLPDDKYKLLQVDGCIEGIRSSVVCTR</sequence>
<keyword evidence="3" id="KW-0863">Zinc-finger</keyword>
<evidence type="ECO:0000256" key="3">
    <source>
        <dbReference type="ARBA" id="ARBA00022771"/>
    </source>
</evidence>
<evidence type="ECO:0000313" key="11">
    <source>
        <dbReference type="Proteomes" id="UP000251314"/>
    </source>
</evidence>
<organism evidence="10 11">
    <name type="scientific">Phytophthora cactorum</name>
    <dbReference type="NCBI Taxonomy" id="29920"/>
    <lineage>
        <taxon>Eukaryota</taxon>
        <taxon>Sar</taxon>
        <taxon>Stramenopiles</taxon>
        <taxon>Oomycota</taxon>
        <taxon>Peronosporomycetes</taxon>
        <taxon>Peronosporales</taxon>
        <taxon>Peronosporaceae</taxon>
        <taxon>Phytophthora</taxon>
    </lineage>
</organism>
<keyword evidence="5" id="KW-0539">Nucleus</keyword>
<reference evidence="10 11" key="1">
    <citation type="submission" date="2018-01" db="EMBL/GenBank/DDBJ databases">
        <title>Draft genome of the strawberry crown rot pathogen Phytophthora cactorum.</title>
        <authorList>
            <person name="Armitage A.D."/>
            <person name="Lysoe E."/>
            <person name="Nellist C.F."/>
            <person name="Harrison R.J."/>
            <person name="Brurberg M.B."/>
        </authorList>
    </citation>
    <scope>NUCLEOTIDE SEQUENCE [LARGE SCALE GENOMIC DNA]</scope>
    <source>
        <strain evidence="10 11">10300</strain>
    </source>
</reference>
<dbReference type="GO" id="GO:0008270">
    <property type="term" value="F:zinc ion binding"/>
    <property type="evidence" value="ECO:0007669"/>
    <property type="project" value="UniProtKB-KW"/>
</dbReference>
<evidence type="ECO:0000256" key="5">
    <source>
        <dbReference type="ARBA" id="ARBA00023242"/>
    </source>
</evidence>
<reference evidence="8" key="2">
    <citation type="submission" date="2018-10" db="EMBL/GenBank/DDBJ databases">
        <title>Effector identification in a new, highly contiguous assembly of the strawberry crown rot pathogen Phytophthora cactorum.</title>
        <authorList>
            <person name="Armitage A.D."/>
            <person name="Nellist C.F."/>
            <person name="Bates H."/>
            <person name="Vickerstaff R.J."/>
            <person name="Harrison R.J."/>
        </authorList>
    </citation>
    <scope>NUCLEOTIDE SEQUENCE</scope>
    <source>
        <strain evidence="8">4040</strain>
        <strain evidence="9">P415</strain>
    </source>
</reference>
<dbReference type="InterPro" id="IPR012337">
    <property type="entry name" value="RNaseH-like_sf"/>
</dbReference>
<protein>
    <recommendedName>
        <fullName evidence="7">DUF659 domain-containing protein</fullName>
    </recommendedName>
</protein>
<keyword evidence="4" id="KW-0862">Zinc</keyword>
<feature type="compositionally biased region" description="Low complexity" evidence="6">
    <location>
        <begin position="102"/>
        <end position="111"/>
    </location>
</feature>
<evidence type="ECO:0000256" key="1">
    <source>
        <dbReference type="ARBA" id="ARBA00004123"/>
    </source>
</evidence>
<accession>A0A329S0A0</accession>
<keyword evidence="11" id="KW-1185">Reference proteome</keyword>
<dbReference type="EMBL" id="MJFZ01000373">
    <property type="protein sequence ID" value="RAW30397.1"/>
    <property type="molecule type" value="Genomic_DNA"/>
</dbReference>
<dbReference type="EMBL" id="RCMK01000295">
    <property type="protein sequence ID" value="KAG2938078.1"/>
    <property type="molecule type" value="Genomic_DNA"/>
</dbReference>
<dbReference type="EMBL" id="RCML01000805">
    <property type="protein sequence ID" value="KAG2969200.1"/>
    <property type="molecule type" value="Genomic_DNA"/>
</dbReference>
<dbReference type="PANTHER" id="PTHR46481:SF10">
    <property type="entry name" value="ZINC FINGER BED DOMAIN-CONTAINING PROTEIN 39"/>
    <property type="match status" value="1"/>
</dbReference>
<comment type="caution">
    <text evidence="10">The sequence shown here is derived from an EMBL/GenBank/DDBJ whole genome shotgun (WGS) entry which is preliminary data.</text>
</comment>
<proteinExistence type="predicted"/>
<dbReference type="AlphaFoldDB" id="A0A329S0A0"/>
<gene>
    <name evidence="10" type="ORF">PC110_g13248</name>
    <name evidence="8" type="ORF">PC117_g11417</name>
    <name evidence="9" type="ORF">PC118_g17574</name>
</gene>
<name>A0A329S0A0_9STRA</name>
<evidence type="ECO:0000313" key="8">
    <source>
        <dbReference type="EMBL" id="KAG2938078.1"/>
    </source>
</evidence>
<keyword evidence="2" id="KW-0479">Metal-binding</keyword>
<dbReference type="SUPFAM" id="SSF53098">
    <property type="entry name" value="Ribonuclease H-like"/>
    <property type="match status" value="1"/>
</dbReference>
<feature type="region of interest" description="Disordered" evidence="6">
    <location>
        <begin position="76"/>
        <end position="116"/>
    </location>
</feature>
<evidence type="ECO:0000313" key="9">
    <source>
        <dbReference type="EMBL" id="KAG2969200.1"/>
    </source>
</evidence>